<organism evidence="1 2">
    <name type="scientific">Acanthoscelides obtectus</name>
    <name type="common">Bean weevil</name>
    <name type="synonym">Bruchus obtectus</name>
    <dbReference type="NCBI Taxonomy" id="200917"/>
    <lineage>
        <taxon>Eukaryota</taxon>
        <taxon>Metazoa</taxon>
        <taxon>Ecdysozoa</taxon>
        <taxon>Arthropoda</taxon>
        <taxon>Hexapoda</taxon>
        <taxon>Insecta</taxon>
        <taxon>Pterygota</taxon>
        <taxon>Neoptera</taxon>
        <taxon>Endopterygota</taxon>
        <taxon>Coleoptera</taxon>
        <taxon>Polyphaga</taxon>
        <taxon>Cucujiformia</taxon>
        <taxon>Chrysomeloidea</taxon>
        <taxon>Chrysomelidae</taxon>
        <taxon>Bruchinae</taxon>
        <taxon>Bruchini</taxon>
        <taxon>Acanthoscelides</taxon>
    </lineage>
</organism>
<reference evidence="1" key="1">
    <citation type="submission" date="2022-03" db="EMBL/GenBank/DDBJ databases">
        <authorList>
            <person name="Sayadi A."/>
        </authorList>
    </citation>
    <scope>NUCLEOTIDE SEQUENCE</scope>
</reference>
<evidence type="ECO:0000313" key="1">
    <source>
        <dbReference type="EMBL" id="CAH1977337.1"/>
    </source>
</evidence>
<sequence length="115" mass="13463">MSGQMKDRYDVCARDNDYYQAVQPPTEERPFTKAATILERPLRSSEDDDQCRRLLNWEPVPSQSRQSYSTSDRLLLPKVMRKQAPTAFKQKTLNNIEQKLGIKESQQKMVEIENK</sequence>
<gene>
    <name evidence="1" type="ORF">ACAOBT_LOCUS12605</name>
</gene>
<dbReference type="Proteomes" id="UP001152888">
    <property type="component" value="Unassembled WGS sequence"/>
</dbReference>
<evidence type="ECO:0000313" key="2">
    <source>
        <dbReference type="Proteomes" id="UP001152888"/>
    </source>
</evidence>
<dbReference type="EMBL" id="CAKOFQ010006857">
    <property type="protein sequence ID" value="CAH1977337.1"/>
    <property type="molecule type" value="Genomic_DNA"/>
</dbReference>
<dbReference type="AlphaFoldDB" id="A0A9P0PC39"/>
<accession>A0A9P0PC39</accession>
<keyword evidence="2" id="KW-1185">Reference proteome</keyword>
<name>A0A9P0PC39_ACAOB</name>
<protein>
    <submittedName>
        <fullName evidence="1">Uncharacterized protein</fullName>
    </submittedName>
</protein>
<proteinExistence type="predicted"/>
<comment type="caution">
    <text evidence="1">The sequence shown here is derived from an EMBL/GenBank/DDBJ whole genome shotgun (WGS) entry which is preliminary data.</text>
</comment>